<dbReference type="SUPFAM" id="SSF52540">
    <property type="entry name" value="P-loop containing nucleoside triphosphate hydrolases"/>
    <property type="match status" value="1"/>
</dbReference>
<keyword evidence="1" id="KW-0547">Nucleotide-binding</keyword>
<dbReference type="InterPro" id="IPR011629">
    <property type="entry name" value="CobW-like_C"/>
</dbReference>
<proteinExistence type="inferred from homology"/>
<evidence type="ECO:0000256" key="2">
    <source>
        <dbReference type="ARBA" id="ARBA00022801"/>
    </source>
</evidence>
<dbReference type="EMBL" id="JBHUEM010000054">
    <property type="protein sequence ID" value="MFD1739186.1"/>
    <property type="molecule type" value="Genomic_DNA"/>
</dbReference>
<name>A0ABW4LVV2_9BACI</name>
<dbReference type="InterPro" id="IPR003495">
    <property type="entry name" value="CobW/HypB/UreG_nucleotide-bd"/>
</dbReference>
<dbReference type="PANTHER" id="PTHR13748">
    <property type="entry name" value="COBW-RELATED"/>
    <property type="match status" value="1"/>
</dbReference>
<reference evidence="8" key="1">
    <citation type="journal article" date="2019" name="Int. J. Syst. Evol. Microbiol.">
        <title>The Global Catalogue of Microorganisms (GCM) 10K type strain sequencing project: providing services to taxonomists for standard genome sequencing and annotation.</title>
        <authorList>
            <consortium name="The Broad Institute Genomics Platform"/>
            <consortium name="The Broad Institute Genome Sequencing Center for Infectious Disease"/>
            <person name="Wu L."/>
            <person name="Ma J."/>
        </authorList>
    </citation>
    <scope>NUCLEOTIDE SEQUENCE [LARGE SCALE GENOMIC DNA]</scope>
    <source>
        <strain evidence="8">CCUG 49339</strain>
    </source>
</reference>
<evidence type="ECO:0000313" key="7">
    <source>
        <dbReference type="EMBL" id="MFD1739186.1"/>
    </source>
</evidence>
<dbReference type="SMART" id="SM00833">
    <property type="entry name" value="CobW_C"/>
    <property type="match status" value="1"/>
</dbReference>
<comment type="caution">
    <text evidence="7">The sequence shown here is derived from an EMBL/GenBank/DDBJ whole genome shotgun (WGS) entry which is preliminary data.</text>
</comment>
<keyword evidence="2" id="KW-0378">Hydrolase</keyword>
<keyword evidence="3" id="KW-0143">Chaperone</keyword>
<gene>
    <name evidence="7" type="ORF">ACFSCX_22135</name>
</gene>
<dbReference type="InterPro" id="IPR036627">
    <property type="entry name" value="CobW-likC_sf"/>
</dbReference>
<dbReference type="CDD" id="cd03112">
    <property type="entry name" value="CobW-like"/>
    <property type="match status" value="1"/>
</dbReference>
<dbReference type="Pfam" id="PF02492">
    <property type="entry name" value="cobW"/>
    <property type="match status" value="1"/>
</dbReference>
<dbReference type="Proteomes" id="UP001597214">
    <property type="component" value="Unassembled WGS sequence"/>
</dbReference>
<dbReference type="RefSeq" id="WP_377930642.1">
    <property type="nucleotide sequence ID" value="NZ_JBHUEM010000054.1"/>
</dbReference>
<dbReference type="InterPro" id="IPR051316">
    <property type="entry name" value="Zinc-reg_GTPase_activator"/>
</dbReference>
<dbReference type="SUPFAM" id="SSF90002">
    <property type="entry name" value="Hypothetical protein YjiA, C-terminal domain"/>
    <property type="match status" value="1"/>
</dbReference>
<evidence type="ECO:0000256" key="5">
    <source>
        <dbReference type="ARBA" id="ARBA00049117"/>
    </source>
</evidence>
<dbReference type="Gene3D" id="3.30.1220.10">
    <property type="entry name" value="CobW-like, C-terminal domain"/>
    <property type="match status" value="1"/>
</dbReference>
<comment type="similarity">
    <text evidence="4">Belongs to the SIMIBI class G3E GTPase family. ZNG1 subfamily.</text>
</comment>
<feature type="domain" description="CobW C-terminal" evidence="6">
    <location>
        <begin position="240"/>
        <end position="326"/>
    </location>
</feature>
<protein>
    <submittedName>
        <fullName evidence="7">CobW family GTP-binding protein</fullName>
    </submittedName>
</protein>
<evidence type="ECO:0000256" key="1">
    <source>
        <dbReference type="ARBA" id="ARBA00022741"/>
    </source>
</evidence>
<keyword evidence="8" id="KW-1185">Reference proteome</keyword>
<dbReference type="PANTHER" id="PTHR13748:SF62">
    <property type="entry name" value="COBW DOMAIN-CONTAINING PROTEIN"/>
    <property type="match status" value="1"/>
</dbReference>
<evidence type="ECO:0000256" key="4">
    <source>
        <dbReference type="ARBA" id="ARBA00034320"/>
    </source>
</evidence>
<evidence type="ECO:0000313" key="8">
    <source>
        <dbReference type="Proteomes" id="UP001597214"/>
    </source>
</evidence>
<dbReference type="Gene3D" id="3.40.50.300">
    <property type="entry name" value="P-loop containing nucleotide triphosphate hydrolases"/>
    <property type="match status" value="1"/>
</dbReference>
<evidence type="ECO:0000259" key="6">
    <source>
        <dbReference type="SMART" id="SM00833"/>
    </source>
</evidence>
<evidence type="ECO:0000256" key="3">
    <source>
        <dbReference type="ARBA" id="ARBA00023186"/>
    </source>
</evidence>
<sequence>MENAIPVYVLNGFLGSGKTTVLMNILSYCKQKNLKAGVILNELGESNVEEHLLESEKIVELLNGCICCTIQDDLRSTLDEFLHTQKESPIDLLLIEGTGVANPIEVIEALTDPTYIDTFQLQSIIGIVDASQFLDYQSIFTSSKEVRKLLKDQIQYSNYLLLNKVDLVSASKLEKVEKLLNKAISHNITIVKTTHANLDIEELLTERFTTIISNGEKHMCNHGPGETCSHEHHQGNHSAIKAIKLEVQKPINRIQLEKWLNDLPKEVFRGKGIIQLEESAGFFDFQYASRRFVIKRVKDPKVSSSIVIIGMGFNEENLVSSFNEMFKRAVV</sequence>
<dbReference type="Pfam" id="PF07683">
    <property type="entry name" value="CobW_C"/>
    <property type="match status" value="1"/>
</dbReference>
<dbReference type="InterPro" id="IPR027417">
    <property type="entry name" value="P-loop_NTPase"/>
</dbReference>
<accession>A0ABW4LVV2</accession>
<organism evidence="7 8">
    <name type="scientific">Bacillus salitolerans</name>
    <dbReference type="NCBI Taxonomy" id="1437434"/>
    <lineage>
        <taxon>Bacteria</taxon>
        <taxon>Bacillati</taxon>
        <taxon>Bacillota</taxon>
        <taxon>Bacilli</taxon>
        <taxon>Bacillales</taxon>
        <taxon>Bacillaceae</taxon>
        <taxon>Bacillus</taxon>
    </lineage>
</organism>
<comment type="catalytic activity">
    <reaction evidence="5">
        <text>GTP + H2O = GDP + phosphate + H(+)</text>
        <dbReference type="Rhea" id="RHEA:19669"/>
        <dbReference type="ChEBI" id="CHEBI:15377"/>
        <dbReference type="ChEBI" id="CHEBI:15378"/>
        <dbReference type="ChEBI" id="CHEBI:37565"/>
        <dbReference type="ChEBI" id="CHEBI:43474"/>
        <dbReference type="ChEBI" id="CHEBI:58189"/>
    </reaction>
    <physiologicalReaction direction="left-to-right" evidence="5">
        <dbReference type="Rhea" id="RHEA:19670"/>
    </physiologicalReaction>
</comment>